<evidence type="ECO:0000313" key="3">
    <source>
        <dbReference type="EMBL" id="KAG5266415.1"/>
    </source>
</evidence>
<feature type="compositionally biased region" description="Low complexity" evidence="1">
    <location>
        <begin position="27"/>
        <end position="45"/>
    </location>
</feature>
<dbReference type="AlphaFoldDB" id="A0AAV6FUH8"/>
<dbReference type="Pfam" id="PF13843">
    <property type="entry name" value="DDE_Tnp_1_7"/>
    <property type="match status" value="1"/>
</dbReference>
<accession>A0AAV6FUH8</accession>
<dbReference type="Proteomes" id="UP000823561">
    <property type="component" value="Chromosome 18"/>
</dbReference>
<dbReference type="PANTHER" id="PTHR46599">
    <property type="entry name" value="PIGGYBAC TRANSPOSABLE ELEMENT-DERIVED PROTEIN 4"/>
    <property type="match status" value="1"/>
</dbReference>
<feature type="region of interest" description="Disordered" evidence="1">
    <location>
        <begin position="1"/>
        <end position="124"/>
    </location>
</feature>
<comment type="caution">
    <text evidence="3">The sequence shown here is derived from an EMBL/GenBank/DDBJ whole genome shotgun (WGS) entry which is preliminary data.</text>
</comment>
<dbReference type="EMBL" id="JADWDJ010000018">
    <property type="protein sequence ID" value="KAG5266415.1"/>
    <property type="molecule type" value="Genomic_DNA"/>
</dbReference>
<dbReference type="InterPro" id="IPR029526">
    <property type="entry name" value="PGBD"/>
</dbReference>
<gene>
    <name evidence="3" type="ORF">AALO_G00231800</name>
</gene>
<dbReference type="PANTHER" id="PTHR46599:SF3">
    <property type="entry name" value="PIGGYBAC TRANSPOSABLE ELEMENT-DERIVED PROTEIN 4"/>
    <property type="match status" value="1"/>
</dbReference>
<evidence type="ECO:0000259" key="2">
    <source>
        <dbReference type="Pfam" id="PF13843"/>
    </source>
</evidence>
<organism evidence="3 4">
    <name type="scientific">Alosa alosa</name>
    <name type="common">allis shad</name>
    <dbReference type="NCBI Taxonomy" id="278164"/>
    <lineage>
        <taxon>Eukaryota</taxon>
        <taxon>Metazoa</taxon>
        <taxon>Chordata</taxon>
        <taxon>Craniata</taxon>
        <taxon>Vertebrata</taxon>
        <taxon>Euteleostomi</taxon>
        <taxon>Actinopterygii</taxon>
        <taxon>Neopterygii</taxon>
        <taxon>Teleostei</taxon>
        <taxon>Clupei</taxon>
        <taxon>Clupeiformes</taxon>
        <taxon>Clupeoidei</taxon>
        <taxon>Clupeidae</taxon>
        <taxon>Alosa</taxon>
    </lineage>
</organism>
<feature type="compositionally biased region" description="Basic and acidic residues" evidence="1">
    <location>
        <begin position="1"/>
        <end position="25"/>
    </location>
</feature>
<reference evidence="3" key="1">
    <citation type="submission" date="2020-10" db="EMBL/GenBank/DDBJ databases">
        <title>Chromosome-scale genome assembly of the Allis shad, Alosa alosa.</title>
        <authorList>
            <person name="Margot Z."/>
            <person name="Christophe K."/>
            <person name="Cabau C."/>
            <person name="Louis A."/>
            <person name="Berthelot C."/>
            <person name="Parey E."/>
            <person name="Roest Crollius H."/>
            <person name="Montfort J."/>
            <person name="Robinson-Rechavi M."/>
            <person name="Bucao C."/>
            <person name="Bouchez O."/>
            <person name="Gislard M."/>
            <person name="Lluch J."/>
            <person name="Milhes M."/>
            <person name="Lampietro C."/>
            <person name="Lopez Roques C."/>
            <person name="Donnadieu C."/>
            <person name="Braasch I."/>
            <person name="Desvignes T."/>
            <person name="Postlethwait J."/>
            <person name="Bobe J."/>
            <person name="Guiguen Y."/>
        </authorList>
    </citation>
    <scope>NUCLEOTIDE SEQUENCE</scope>
    <source>
        <strain evidence="3">M-15738</strain>
        <tissue evidence="3">Blood</tissue>
    </source>
</reference>
<feature type="compositionally biased region" description="Acidic residues" evidence="1">
    <location>
        <begin position="46"/>
        <end position="76"/>
    </location>
</feature>
<evidence type="ECO:0000256" key="1">
    <source>
        <dbReference type="SAM" id="MobiDB-lite"/>
    </source>
</evidence>
<keyword evidence="4" id="KW-1185">Reference proteome</keyword>
<proteinExistence type="predicted"/>
<feature type="domain" description="PiggyBac transposable element-derived protein" evidence="2">
    <location>
        <begin position="139"/>
        <end position="503"/>
    </location>
</feature>
<evidence type="ECO:0000313" key="4">
    <source>
        <dbReference type="Proteomes" id="UP000823561"/>
    </source>
</evidence>
<protein>
    <recommendedName>
        <fullName evidence="2">PiggyBac transposable element-derived protein domain-containing protein</fullName>
    </recommendedName>
</protein>
<sequence>MPKRTKNTEDPLKEAAGECLPRESNEENNAVAESMTESVVSAAAEENLEEEGDFELESESEDSDLESEDEESDSEPEPPARRPKRGTESKGIEETTTSSPVEAWNGTDEEDIAPEPPSFRPARTPGAQLLNGVSYTVLDLFQCFLSNSILQTIVINTNKYGQENHTKWKKITLKDLYSYLSMLIYSGFFKVTSMSDYWKMSELYTFSFPSTVMSCKKFSDIAGSIQLSDPKDDAANNKKKGTADYDRLCKIKPMYEEVRQSCKACYHPRQNIAVDERLVKSKARTGLKQYMKNKRRKWGFKFFVLADSSNGYTWDFTVFEGKNHHRTGKGLGYDTVMDLVTPKVLGTGYKLYVDNFYTSRTLFLDLLEKRIRACGTIRSNQLGPLRLKSGQLDKKSPRGCIRWIRDGPIVFVQWKDTRDVLMCSTIHKAHGEDTVQRNMKDVEGQWAMNSIAVPPAILDYNKNMGAVDHSDALISYYNVLHRTKRWYRSFFYHFVDIAVVNAFILHKELVSAKGERVMTQKKFRETLVLELRAAGTPNTAAQRAPLFHSDNYPNACNIRGVSHMPVYFTPDGTQGRRRCVLCHLKTPLGCSTCDKPLCFRHERQCFNLWHDQL</sequence>
<name>A0AAV6FUH8_9TELE</name>